<keyword evidence="3" id="KW-1185">Reference proteome</keyword>
<feature type="region of interest" description="Disordered" evidence="1">
    <location>
        <begin position="139"/>
        <end position="192"/>
    </location>
</feature>
<evidence type="ECO:0000313" key="2">
    <source>
        <dbReference type="EMBL" id="KAK3762661.1"/>
    </source>
</evidence>
<evidence type="ECO:0000313" key="3">
    <source>
        <dbReference type="Proteomes" id="UP001283361"/>
    </source>
</evidence>
<name>A0AAE1D9U4_9GAST</name>
<accession>A0AAE1D9U4</accession>
<dbReference type="EMBL" id="JAWDGP010004663">
    <property type="protein sequence ID" value="KAK3762661.1"/>
    <property type="molecule type" value="Genomic_DNA"/>
</dbReference>
<dbReference type="Proteomes" id="UP001283361">
    <property type="component" value="Unassembled WGS sequence"/>
</dbReference>
<sequence length="229" mass="25530">MPISSYRKNSTVAKRRRRDLRGMGIVLKFQPLFEGFKEGFASFVFKYKYSTPLRGVNRRVSQKFHSIEDFIEDSSGANVTKNEINFLPRLIVSKKLNRGVTTPLLLRRGSLLGAVNAQGDGISLGTLVDNLLQLDLSAGDAKGASPSKPRRPRGNHQPWHCHELTAPKPLGGATTDLPRGNPKSPPSNKETKRLRNQFAWASALAGETFAKDLLVGGNRWWRSTFIWAF</sequence>
<organism evidence="2 3">
    <name type="scientific">Elysia crispata</name>
    <name type="common">lettuce slug</name>
    <dbReference type="NCBI Taxonomy" id="231223"/>
    <lineage>
        <taxon>Eukaryota</taxon>
        <taxon>Metazoa</taxon>
        <taxon>Spiralia</taxon>
        <taxon>Lophotrochozoa</taxon>
        <taxon>Mollusca</taxon>
        <taxon>Gastropoda</taxon>
        <taxon>Heterobranchia</taxon>
        <taxon>Euthyneura</taxon>
        <taxon>Panpulmonata</taxon>
        <taxon>Sacoglossa</taxon>
        <taxon>Placobranchoidea</taxon>
        <taxon>Plakobranchidae</taxon>
        <taxon>Elysia</taxon>
    </lineage>
</organism>
<gene>
    <name evidence="2" type="ORF">RRG08_007216</name>
</gene>
<dbReference type="AlphaFoldDB" id="A0AAE1D9U4"/>
<protein>
    <submittedName>
        <fullName evidence="2">Uncharacterized protein</fullName>
    </submittedName>
</protein>
<reference evidence="2" key="1">
    <citation type="journal article" date="2023" name="G3 (Bethesda)">
        <title>A reference genome for the long-term kleptoplast-retaining sea slug Elysia crispata morphotype clarki.</title>
        <authorList>
            <person name="Eastman K.E."/>
            <person name="Pendleton A.L."/>
            <person name="Shaikh M.A."/>
            <person name="Suttiyut T."/>
            <person name="Ogas R."/>
            <person name="Tomko P."/>
            <person name="Gavelis G."/>
            <person name="Widhalm J.R."/>
            <person name="Wisecaver J.H."/>
        </authorList>
    </citation>
    <scope>NUCLEOTIDE SEQUENCE</scope>
    <source>
        <strain evidence="2">ECLA1</strain>
    </source>
</reference>
<proteinExistence type="predicted"/>
<comment type="caution">
    <text evidence="2">The sequence shown here is derived from an EMBL/GenBank/DDBJ whole genome shotgun (WGS) entry which is preliminary data.</text>
</comment>
<evidence type="ECO:0000256" key="1">
    <source>
        <dbReference type="SAM" id="MobiDB-lite"/>
    </source>
</evidence>